<evidence type="ECO:0000313" key="7">
    <source>
        <dbReference type="EMBL" id="QBM90344.1"/>
    </source>
</evidence>
<evidence type="ECO:0000313" key="8">
    <source>
        <dbReference type="Proteomes" id="UP000292447"/>
    </source>
</evidence>
<dbReference type="InterPro" id="IPR024758">
    <property type="entry name" value="Inp1"/>
</dbReference>
<keyword evidence="8" id="KW-1185">Reference proteome</keyword>
<dbReference type="AlphaFoldDB" id="A0A4P6XWF9"/>
<comment type="subcellular location">
    <subcellularLocation>
        <location evidence="2">Peroxisome membrane</location>
        <topology evidence="2">Peripheral membrane protein</topology>
    </subcellularLocation>
</comment>
<dbReference type="GO" id="GO:0045033">
    <property type="term" value="P:peroxisome inheritance"/>
    <property type="evidence" value="ECO:0007669"/>
    <property type="project" value="InterPro"/>
</dbReference>
<dbReference type="EMBL" id="CP034460">
    <property type="protein sequence ID" value="QBM90344.1"/>
    <property type="molecule type" value="Genomic_DNA"/>
</dbReference>
<gene>
    <name evidence="7" type="primary">MPUL0E05920</name>
    <name evidence="7" type="ORF">METSCH_E05920</name>
</gene>
<sequence length="661" mass="73602">MTGDVCRAITGKAPRKTEKRKKRRLKKTPSQAKQEAKRPESAADTLNPQNMTPPALAAPSDEVSRPERPFTNTHVSGHMSPRKQALMRHKSTNESIAEPLFVSEVKEFKRNRKPVPKPASADADDGKYSLLLANQSMEGKAALFMAPAARIVLYHEHPQDSPLRASPGTLLAHGEFEIFQLHGGDVTYLACGKTFVYPLLPRLKILRTSSCEFVLPLVNPQRYWKINIDTNDDAVFLHLEQVLQKVVKYTNLAVAEQPEETIEQSEDARAGHVSEPLPMKTLEHKQAHYTPLFNDIPESPPSAPISPQQTRLYKDMHTFTPPDVPFPPWELPVAAKHSVQSVTSGMANFKLEDRQFQENEAGSNKLIHTRPHVHSNPFYHDRIDGLQMSGSDHQLRGHHVTHKAKDVCSESSSMDSLLDEYEETVLVTKSIHHSISRPQSTAASHVSAARSTARSALKTVRGMYDPEPDMEHRLRARPHIDLLPATSLSRYEKARHNSLGGRSRQSSISELYSSTSNWMEPGQMRAKVISSKLTCSVAPKNHYPSKKEDPQNLSETYREIYRLIPSHSPAHIAGNDGAVASAPVILRSKELNPPIKPQTKSAGLGEVYPGKHVNFKASHKNMGATRGQGDGLSSLEVFKLLSERDKCAPQAPTGLRRLFGW</sequence>
<comment type="function">
    <text evidence="1">Required for peroxisome inheritance.</text>
</comment>
<feature type="region of interest" description="Disordered" evidence="6">
    <location>
        <begin position="1"/>
        <end position="94"/>
    </location>
</feature>
<evidence type="ECO:0000256" key="6">
    <source>
        <dbReference type="SAM" id="MobiDB-lite"/>
    </source>
</evidence>
<protein>
    <recommendedName>
        <fullName evidence="4">Inheritance of peroxisomes protein 1</fullName>
    </recommendedName>
</protein>
<evidence type="ECO:0000256" key="2">
    <source>
        <dbReference type="ARBA" id="ARBA00004421"/>
    </source>
</evidence>
<reference evidence="8" key="1">
    <citation type="submission" date="2019-03" db="EMBL/GenBank/DDBJ databases">
        <title>Snf2 controls pulcherriminic acid biosynthesis and connects pigmentation and antifungal activity of the yeast Metschnikowia pulcherrima.</title>
        <authorList>
            <person name="Gore-Lloyd D."/>
            <person name="Sumann I."/>
            <person name="Brachmann A.O."/>
            <person name="Schneeberger K."/>
            <person name="Ortiz-Merino R.A."/>
            <person name="Moreno-Beltran M."/>
            <person name="Schlaefli M."/>
            <person name="Kirner P."/>
            <person name="Santos Kron A."/>
            <person name="Wolfe K.H."/>
            <person name="Piel J."/>
            <person name="Ahrens C.H."/>
            <person name="Henk D."/>
            <person name="Freimoser F.M."/>
        </authorList>
    </citation>
    <scope>NUCLEOTIDE SEQUENCE [LARGE SCALE GENOMIC DNA]</scope>
    <source>
        <strain evidence="8">APC 1.2</strain>
    </source>
</reference>
<dbReference type="Proteomes" id="UP000292447">
    <property type="component" value="Chromosome V"/>
</dbReference>
<accession>A0A4P6XWF9</accession>
<dbReference type="Pfam" id="PF12634">
    <property type="entry name" value="Inp1"/>
    <property type="match status" value="1"/>
</dbReference>
<name>A0A4P6XWF9_9ASCO</name>
<comment type="similarity">
    <text evidence="3">Belongs to the INP1 family.</text>
</comment>
<dbReference type="STRING" id="2163413.A0A4P6XWF9"/>
<evidence type="ECO:0000256" key="3">
    <source>
        <dbReference type="ARBA" id="ARBA00010707"/>
    </source>
</evidence>
<feature type="compositionally biased region" description="Basic residues" evidence="6">
    <location>
        <begin position="13"/>
        <end position="27"/>
    </location>
</feature>
<evidence type="ECO:0000256" key="5">
    <source>
        <dbReference type="ARBA" id="ARBA00023136"/>
    </source>
</evidence>
<organism evidence="7 8">
    <name type="scientific">Metschnikowia aff. pulcherrima</name>
    <dbReference type="NCBI Taxonomy" id="2163413"/>
    <lineage>
        <taxon>Eukaryota</taxon>
        <taxon>Fungi</taxon>
        <taxon>Dikarya</taxon>
        <taxon>Ascomycota</taxon>
        <taxon>Saccharomycotina</taxon>
        <taxon>Pichiomycetes</taxon>
        <taxon>Metschnikowiaceae</taxon>
        <taxon>Metschnikowia</taxon>
    </lineage>
</organism>
<keyword evidence="5" id="KW-0472">Membrane</keyword>
<evidence type="ECO:0000256" key="1">
    <source>
        <dbReference type="ARBA" id="ARBA00003594"/>
    </source>
</evidence>
<evidence type="ECO:0000256" key="4">
    <source>
        <dbReference type="ARBA" id="ARBA00021397"/>
    </source>
</evidence>
<dbReference type="GO" id="GO:0005780">
    <property type="term" value="C:extrinsic component of intraperoxisomal membrane"/>
    <property type="evidence" value="ECO:0007669"/>
    <property type="project" value="InterPro"/>
</dbReference>
<proteinExistence type="inferred from homology"/>